<protein>
    <submittedName>
        <fullName evidence="1">Uncharacterized protein</fullName>
    </submittedName>
</protein>
<dbReference type="Proteomes" id="UP000831290">
    <property type="component" value="Chromosome"/>
</dbReference>
<proteinExistence type="predicted"/>
<gene>
    <name evidence="1" type="ORF">MQE35_12655</name>
</gene>
<reference evidence="1" key="1">
    <citation type="submission" date="2022-03" db="EMBL/GenBank/DDBJ databases">
        <title>Description of Abyssus ytuae gen. nov., sp. nov., a novel member of the family Flavobacteriaceae isolated from the sediment of Mariana Trench.</title>
        <authorList>
            <person name="Zhang J."/>
            <person name="Xu X."/>
        </authorList>
    </citation>
    <scope>NUCLEOTIDE SEQUENCE</scope>
    <source>
        <strain evidence="1">MT3330</strain>
    </source>
</reference>
<dbReference type="EMBL" id="CP094358">
    <property type="protein sequence ID" value="UOB16582.1"/>
    <property type="molecule type" value="Genomic_DNA"/>
</dbReference>
<organism evidence="1 2">
    <name type="scientific">Abyssalbus ytuae</name>
    <dbReference type="NCBI Taxonomy" id="2926907"/>
    <lineage>
        <taxon>Bacteria</taxon>
        <taxon>Pseudomonadati</taxon>
        <taxon>Bacteroidota</taxon>
        <taxon>Flavobacteriia</taxon>
        <taxon>Flavobacteriales</taxon>
        <taxon>Flavobacteriaceae</taxon>
        <taxon>Abyssalbus</taxon>
    </lineage>
</organism>
<sequence>MSLQKIAENITPSDFETIETMASQNYAPSDIALALGFDKKSFMHIWRDQNSQIRQFYEKGRLDIELKKTEKLLEKIEEGSITAIQQHDKKSEERRFEDIKQTIFGL</sequence>
<evidence type="ECO:0000313" key="1">
    <source>
        <dbReference type="EMBL" id="UOB16582.1"/>
    </source>
</evidence>
<accession>A0A9E6ZWP6</accession>
<evidence type="ECO:0000313" key="2">
    <source>
        <dbReference type="Proteomes" id="UP000831290"/>
    </source>
</evidence>
<name>A0A9E6ZWP6_9FLAO</name>
<keyword evidence="2" id="KW-1185">Reference proteome</keyword>
<dbReference type="AlphaFoldDB" id="A0A9E6ZWP6"/>
<dbReference type="RefSeq" id="WP_255841797.1">
    <property type="nucleotide sequence ID" value="NZ_CP094358.1"/>
</dbReference>
<dbReference type="KEGG" id="fbm:MQE35_12655"/>